<dbReference type="Gene3D" id="3.40.525.10">
    <property type="entry name" value="CRAL-TRIO lipid binding domain"/>
    <property type="match status" value="1"/>
</dbReference>
<dbReference type="PRINTS" id="PR00180">
    <property type="entry name" value="CRETINALDHBP"/>
</dbReference>
<dbReference type="InterPro" id="IPR036865">
    <property type="entry name" value="CRAL-TRIO_dom_sf"/>
</dbReference>
<dbReference type="PROSITE" id="PS50191">
    <property type="entry name" value="CRAL_TRIO"/>
    <property type="match status" value="1"/>
</dbReference>
<reference evidence="2" key="1">
    <citation type="journal article" date="2023" name="G3 (Bethesda)">
        <title>Whole genome assemblies of Zophobas morio and Tenebrio molitor.</title>
        <authorList>
            <person name="Kaur S."/>
            <person name="Stinson S.A."/>
            <person name="diCenzo G.C."/>
        </authorList>
    </citation>
    <scope>NUCLEOTIDE SEQUENCE</scope>
    <source>
        <strain evidence="2">QUZm001</strain>
    </source>
</reference>
<dbReference type="GO" id="GO:0016020">
    <property type="term" value="C:membrane"/>
    <property type="evidence" value="ECO:0007669"/>
    <property type="project" value="TreeGrafter"/>
</dbReference>
<gene>
    <name evidence="2" type="ORF">Zmor_008438</name>
</gene>
<dbReference type="PANTHER" id="PTHR10174:SF213">
    <property type="entry name" value="CRAL-TRIO DOMAIN-CONTAINING PROTEIN"/>
    <property type="match status" value="1"/>
</dbReference>
<dbReference type="InterPro" id="IPR001251">
    <property type="entry name" value="CRAL-TRIO_dom"/>
</dbReference>
<accession>A0AA38IY49</accession>
<proteinExistence type="predicted"/>
<dbReference type="EMBL" id="JALNTZ010000002">
    <property type="protein sequence ID" value="KAJ3664255.1"/>
    <property type="molecule type" value="Genomic_DNA"/>
</dbReference>
<comment type="caution">
    <text evidence="2">The sequence shown here is derived from an EMBL/GenBank/DDBJ whole genome shotgun (WGS) entry which is preliminary data.</text>
</comment>
<evidence type="ECO:0000259" key="1">
    <source>
        <dbReference type="PROSITE" id="PS50191"/>
    </source>
</evidence>
<organism evidence="2 3">
    <name type="scientific">Zophobas morio</name>
    <dbReference type="NCBI Taxonomy" id="2755281"/>
    <lineage>
        <taxon>Eukaryota</taxon>
        <taxon>Metazoa</taxon>
        <taxon>Ecdysozoa</taxon>
        <taxon>Arthropoda</taxon>
        <taxon>Hexapoda</taxon>
        <taxon>Insecta</taxon>
        <taxon>Pterygota</taxon>
        <taxon>Neoptera</taxon>
        <taxon>Endopterygota</taxon>
        <taxon>Coleoptera</taxon>
        <taxon>Polyphaga</taxon>
        <taxon>Cucujiformia</taxon>
        <taxon>Tenebrionidae</taxon>
        <taxon>Zophobas</taxon>
    </lineage>
</organism>
<dbReference type="AlphaFoldDB" id="A0AA38IY49"/>
<dbReference type="GO" id="GO:1902936">
    <property type="term" value="F:phosphatidylinositol bisphosphate binding"/>
    <property type="evidence" value="ECO:0007669"/>
    <property type="project" value="TreeGrafter"/>
</dbReference>
<dbReference type="Proteomes" id="UP001168821">
    <property type="component" value="Unassembled WGS sequence"/>
</dbReference>
<dbReference type="CDD" id="cd00170">
    <property type="entry name" value="SEC14"/>
    <property type="match status" value="1"/>
</dbReference>
<evidence type="ECO:0000313" key="2">
    <source>
        <dbReference type="EMBL" id="KAJ3664255.1"/>
    </source>
</evidence>
<dbReference type="SMART" id="SM00516">
    <property type="entry name" value="SEC14"/>
    <property type="match status" value="1"/>
</dbReference>
<dbReference type="InterPro" id="IPR036273">
    <property type="entry name" value="CRAL/TRIO_N_dom_sf"/>
</dbReference>
<name>A0AA38IY49_9CUCU</name>
<keyword evidence="3" id="KW-1185">Reference proteome</keyword>
<feature type="domain" description="CRAL-TRIO" evidence="1">
    <location>
        <begin position="80"/>
        <end position="244"/>
    </location>
</feature>
<dbReference type="SUPFAM" id="SSF52087">
    <property type="entry name" value="CRAL/TRIO domain"/>
    <property type="match status" value="1"/>
</dbReference>
<sequence>MPFKFIEAEKLYEIDPELRKQDVQMLHQWLNEQPYLPKLMEIQVAFFLHSCYNDIEHAKITIDHYFTIRNLCPEVYTALTPDVLKTTASVGFVNILPKTTPEGYAILMTKLLDETVSNFYSVNHLSLVNMVCTLSVHQKGFANGAIAVFDMQGFSFRHLFKTNISALRHSLRHIQKGAPVRIKGIHVMNAIPLTDKIIALLKPFLNSELYNMIHCHSSNSDTLYKYVPKACLPEEYGGELPSIKILNEDSLQNMLDNYEFYEWHDGQKIDESKRAVKHK</sequence>
<dbReference type="Pfam" id="PF00650">
    <property type="entry name" value="CRAL_TRIO"/>
    <property type="match status" value="1"/>
</dbReference>
<dbReference type="Gene3D" id="1.20.5.1200">
    <property type="entry name" value="Alpha-tocopherol transfer"/>
    <property type="match status" value="1"/>
</dbReference>
<dbReference type="PANTHER" id="PTHR10174">
    <property type="entry name" value="ALPHA-TOCOPHEROL TRANSFER PROTEIN-RELATED"/>
    <property type="match status" value="1"/>
</dbReference>
<evidence type="ECO:0000313" key="3">
    <source>
        <dbReference type="Proteomes" id="UP001168821"/>
    </source>
</evidence>
<protein>
    <recommendedName>
        <fullName evidence="1">CRAL-TRIO domain-containing protein</fullName>
    </recommendedName>
</protein>
<dbReference type="SUPFAM" id="SSF46938">
    <property type="entry name" value="CRAL/TRIO N-terminal domain"/>
    <property type="match status" value="1"/>
</dbReference>